<dbReference type="Proteomes" id="UP000580250">
    <property type="component" value="Unassembled WGS sequence"/>
</dbReference>
<evidence type="ECO:0000313" key="1">
    <source>
        <dbReference type="EMBL" id="CAD2151586.1"/>
    </source>
</evidence>
<sequence>MDNKDFNNHIVPCCTRTVTYSMDTSVPSYKVETKVEACNVPDCPEKNRGLCMIL</sequence>
<evidence type="ECO:0000313" key="2">
    <source>
        <dbReference type="Proteomes" id="UP000580250"/>
    </source>
</evidence>
<protein>
    <submittedName>
        <fullName evidence="1">Uncharacterized protein</fullName>
    </submittedName>
</protein>
<dbReference type="EMBL" id="CAJEWN010000048">
    <property type="protein sequence ID" value="CAD2151586.1"/>
    <property type="molecule type" value="Genomic_DNA"/>
</dbReference>
<proteinExistence type="predicted"/>
<organism evidence="1 2">
    <name type="scientific">Meloidogyne enterolobii</name>
    <name type="common">Root-knot nematode worm</name>
    <name type="synonym">Meloidogyne mayaguensis</name>
    <dbReference type="NCBI Taxonomy" id="390850"/>
    <lineage>
        <taxon>Eukaryota</taxon>
        <taxon>Metazoa</taxon>
        <taxon>Ecdysozoa</taxon>
        <taxon>Nematoda</taxon>
        <taxon>Chromadorea</taxon>
        <taxon>Rhabditida</taxon>
        <taxon>Tylenchina</taxon>
        <taxon>Tylenchomorpha</taxon>
        <taxon>Tylenchoidea</taxon>
        <taxon>Meloidogynidae</taxon>
        <taxon>Meloidogyninae</taxon>
        <taxon>Meloidogyne</taxon>
    </lineage>
</organism>
<gene>
    <name evidence="1" type="ORF">MENT_LOCUS10449</name>
</gene>
<dbReference type="AlphaFoldDB" id="A0A6V7UAH1"/>
<reference evidence="1 2" key="1">
    <citation type="submission" date="2020-08" db="EMBL/GenBank/DDBJ databases">
        <authorList>
            <person name="Koutsovoulos G."/>
            <person name="Danchin GJ E."/>
        </authorList>
    </citation>
    <scope>NUCLEOTIDE SEQUENCE [LARGE SCALE GENOMIC DNA]</scope>
</reference>
<name>A0A6V7UAH1_MELEN</name>
<comment type="caution">
    <text evidence="1">The sequence shown here is derived from an EMBL/GenBank/DDBJ whole genome shotgun (WGS) entry which is preliminary data.</text>
</comment>
<accession>A0A6V7UAH1</accession>